<protein>
    <submittedName>
        <fullName evidence="6">Asparaginase/glutaminase</fullName>
    </submittedName>
</protein>
<dbReference type="PIRSF" id="PIRSF001220">
    <property type="entry name" value="L-ASNase_gatD"/>
    <property type="match status" value="1"/>
</dbReference>
<dbReference type="InterPro" id="IPR037152">
    <property type="entry name" value="L-asparaginase_N_sf"/>
</dbReference>
<feature type="domain" description="L-asparaginase N-terminal" evidence="4">
    <location>
        <begin position="17"/>
        <end position="208"/>
    </location>
</feature>
<dbReference type="eggNOG" id="COG0252">
    <property type="taxonomic scope" value="Bacteria"/>
</dbReference>
<dbReference type="OrthoDB" id="9788068at2"/>
<evidence type="ECO:0000259" key="4">
    <source>
        <dbReference type="Pfam" id="PF00710"/>
    </source>
</evidence>
<organism evidence="6 7">
    <name type="scientific">Roseibium aggregatum (strain ATCC 25650 / DSM 13394 / JCM 20685 / NBRC 16684 / NCIMB 2208 / IAM 12614 / B1)</name>
    <name type="common">Stappia aggregata</name>
    <dbReference type="NCBI Taxonomy" id="384765"/>
    <lineage>
        <taxon>Bacteria</taxon>
        <taxon>Pseudomonadati</taxon>
        <taxon>Pseudomonadota</taxon>
        <taxon>Alphaproteobacteria</taxon>
        <taxon>Hyphomicrobiales</taxon>
        <taxon>Stappiaceae</taxon>
        <taxon>Roseibium</taxon>
    </lineage>
</organism>
<dbReference type="InterPro" id="IPR027474">
    <property type="entry name" value="L-asparaginase_N"/>
</dbReference>
<feature type="active site" description="O-isoaspartyl threonine intermediate" evidence="3">
    <location>
        <position position="25"/>
    </location>
</feature>
<comment type="similarity">
    <text evidence="1">Belongs to the asparaginase 1 family.</text>
</comment>
<dbReference type="SUPFAM" id="SSF53774">
    <property type="entry name" value="Glutaminase/Asparaginase"/>
    <property type="match status" value="1"/>
</dbReference>
<dbReference type="PANTHER" id="PTHR11707:SF28">
    <property type="entry name" value="60 KDA LYSOPHOSPHOLIPASE"/>
    <property type="match status" value="1"/>
</dbReference>
<dbReference type="GeneID" id="68848614"/>
<dbReference type="Gene3D" id="3.40.50.40">
    <property type="match status" value="1"/>
</dbReference>
<evidence type="ECO:0000313" key="6">
    <source>
        <dbReference type="EMBL" id="EAV41764.1"/>
    </source>
</evidence>
<dbReference type="PANTHER" id="PTHR11707">
    <property type="entry name" value="L-ASPARAGINASE"/>
    <property type="match status" value="1"/>
</dbReference>
<dbReference type="Gene3D" id="3.40.50.1170">
    <property type="entry name" value="L-asparaginase, N-terminal domain"/>
    <property type="match status" value="1"/>
</dbReference>
<accession>A0NZ85</accession>
<evidence type="ECO:0000256" key="1">
    <source>
        <dbReference type="ARBA" id="ARBA00010518"/>
    </source>
</evidence>
<sequence>MMEHREIETEGGEKPAVGLIVAGGTLNAIAEDPFEVCDYGQVPALDAKALLRRFGDYRDVVALPCDPLPSFDMGPASWQAICRTCTEAYASRPGMKGFVLTHGTGSLEEAAYYLSLAWELDVPLVITGAQRPASAASSDGPMNLHHAIATARDERLRDANVVVAVDAELHDPVDVTKTSNTRLDTFQSPWAGPIGRFTGARLDFFRRPLSPGIKIGGATGRDLPRVDILYCHSGGDAAAVEAFAAAGAQGIVIAGFAPGYATSTQAQALANWSRERGGVVVSASRGGGRVPHNSRNSAYGFLPAGVLSPVKARILLQSALSQQKTQREIAELFDTLGED</sequence>
<dbReference type="InterPro" id="IPR040919">
    <property type="entry name" value="Asparaginase_C"/>
</dbReference>
<reference evidence="6 7" key="1">
    <citation type="submission" date="2006-05" db="EMBL/GenBank/DDBJ databases">
        <authorList>
            <person name="King G."/>
            <person name="Ferriera S."/>
            <person name="Johnson J."/>
            <person name="Kravitz S."/>
            <person name="Beeson K."/>
            <person name="Sutton G."/>
            <person name="Rogers Y.-H."/>
            <person name="Friedman R."/>
            <person name="Frazier M."/>
            <person name="Venter J.C."/>
        </authorList>
    </citation>
    <scope>NUCLEOTIDE SEQUENCE [LARGE SCALE GENOMIC DNA]</scope>
    <source>
        <strain evidence="7">ATCC 25650 / DSM 13394 / JCM 20685 / NBRC 16684 / NCIMB 2208 / IAM 12614 / B1</strain>
    </source>
</reference>
<dbReference type="CDD" id="cd08964">
    <property type="entry name" value="L-asparaginase_II"/>
    <property type="match status" value="1"/>
</dbReference>
<evidence type="ECO:0000313" key="7">
    <source>
        <dbReference type="Proteomes" id="UP000004848"/>
    </source>
</evidence>
<dbReference type="InterPro" id="IPR004550">
    <property type="entry name" value="AsnASE_II"/>
</dbReference>
<dbReference type="PIRSF" id="PIRSF500176">
    <property type="entry name" value="L_ASNase"/>
    <property type="match status" value="1"/>
</dbReference>
<dbReference type="SMART" id="SM00870">
    <property type="entry name" value="Asparaginase"/>
    <property type="match status" value="1"/>
</dbReference>
<dbReference type="InterPro" id="IPR006034">
    <property type="entry name" value="Asparaginase/glutaminase-like"/>
</dbReference>
<gene>
    <name evidence="6" type="ORF">SIAM614_30866</name>
</gene>
<dbReference type="Proteomes" id="UP000004848">
    <property type="component" value="Unassembled WGS sequence"/>
</dbReference>
<dbReference type="InterPro" id="IPR027473">
    <property type="entry name" value="L-asparaginase_C"/>
</dbReference>
<dbReference type="InterPro" id="IPR036152">
    <property type="entry name" value="Asp/glu_Ase-like_sf"/>
</dbReference>
<feature type="domain" description="Asparaginase/glutaminase C-terminal" evidence="5">
    <location>
        <begin position="225"/>
        <end position="333"/>
    </location>
</feature>
<name>A0NZ85_ROSAI</name>
<dbReference type="Pfam" id="PF00710">
    <property type="entry name" value="Asparaginase"/>
    <property type="match status" value="1"/>
</dbReference>
<dbReference type="RefSeq" id="WP_006937986.1">
    <property type="nucleotide sequence ID" value="NZ_AAUW01000018.1"/>
</dbReference>
<comment type="caution">
    <text evidence="6">The sequence shown here is derived from an EMBL/GenBank/DDBJ whole genome shotgun (WGS) entry which is preliminary data.</text>
</comment>
<dbReference type="SFLD" id="SFLDS00057">
    <property type="entry name" value="Glutaminase/Asparaginase"/>
    <property type="match status" value="1"/>
</dbReference>
<dbReference type="Pfam" id="PF17763">
    <property type="entry name" value="Asparaginase_C"/>
    <property type="match status" value="1"/>
</dbReference>
<evidence type="ECO:0000256" key="3">
    <source>
        <dbReference type="PIRSR" id="PIRSR604550-50"/>
    </source>
</evidence>
<dbReference type="EMBL" id="AAUW01000018">
    <property type="protein sequence ID" value="EAV41764.1"/>
    <property type="molecule type" value="Genomic_DNA"/>
</dbReference>
<dbReference type="GO" id="GO:0006528">
    <property type="term" value="P:asparagine metabolic process"/>
    <property type="evidence" value="ECO:0007669"/>
    <property type="project" value="InterPro"/>
</dbReference>
<evidence type="ECO:0000259" key="5">
    <source>
        <dbReference type="Pfam" id="PF17763"/>
    </source>
</evidence>
<dbReference type="AlphaFoldDB" id="A0NZ85"/>
<dbReference type="PROSITE" id="PS51732">
    <property type="entry name" value="ASN_GLN_ASE_3"/>
    <property type="match status" value="1"/>
</dbReference>
<evidence type="ECO:0000256" key="2">
    <source>
        <dbReference type="ARBA" id="ARBA00022801"/>
    </source>
</evidence>
<dbReference type="GO" id="GO:0004067">
    <property type="term" value="F:asparaginase activity"/>
    <property type="evidence" value="ECO:0007669"/>
    <property type="project" value="UniProtKB-UniRule"/>
</dbReference>
<proteinExistence type="inferred from homology"/>
<dbReference type="PRINTS" id="PR00139">
    <property type="entry name" value="ASNGLNASE"/>
</dbReference>
<keyword evidence="2" id="KW-0378">Hydrolase</keyword>